<feature type="compositionally biased region" description="Low complexity" evidence="1">
    <location>
        <begin position="99"/>
        <end position="108"/>
    </location>
</feature>
<protein>
    <submittedName>
        <fullName evidence="2">Uncharacterized protein</fullName>
    </submittedName>
</protein>
<evidence type="ECO:0000313" key="3">
    <source>
        <dbReference type="Proteomes" id="UP001187682"/>
    </source>
</evidence>
<name>A0AAE8SQN0_9PEZI</name>
<comment type="caution">
    <text evidence="2">The sequence shown here is derived from an EMBL/GenBank/DDBJ whole genome shotgun (WGS) entry which is preliminary data.</text>
</comment>
<evidence type="ECO:0000256" key="1">
    <source>
        <dbReference type="SAM" id="MobiDB-lite"/>
    </source>
</evidence>
<evidence type="ECO:0000313" key="2">
    <source>
        <dbReference type="EMBL" id="SPN96813.1"/>
    </source>
</evidence>
<dbReference type="Proteomes" id="UP001187682">
    <property type="component" value="Unassembled WGS sequence"/>
</dbReference>
<sequence length="142" mass="16408">MVPQPHQDQDQAQAQDQDQDQDHSCQPPKHPLDPPSSTPPKPKKQRQAMMSRQHRGAPVDRTADKDAKAKGLDDQNRPRYRLTDQEWKMSDFPDPLLPRPDLSSRLPPGMDRETERGFYAYLQICKDKAKEADEKREKVARV</sequence>
<feature type="compositionally biased region" description="Basic and acidic residues" evidence="1">
    <location>
        <begin position="57"/>
        <end position="91"/>
    </location>
</feature>
<feature type="region of interest" description="Disordered" evidence="1">
    <location>
        <begin position="1"/>
        <end position="111"/>
    </location>
</feature>
<organism evidence="2 3">
    <name type="scientific">Cephalotrichum gorgonifer</name>
    <dbReference type="NCBI Taxonomy" id="2041049"/>
    <lineage>
        <taxon>Eukaryota</taxon>
        <taxon>Fungi</taxon>
        <taxon>Dikarya</taxon>
        <taxon>Ascomycota</taxon>
        <taxon>Pezizomycotina</taxon>
        <taxon>Sordariomycetes</taxon>
        <taxon>Hypocreomycetidae</taxon>
        <taxon>Microascales</taxon>
        <taxon>Microascaceae</taxon>
        <taxon>Cephalotrichum</taxon>
    </lineage>
</organism>
<feature type="compositionally biased region" description="Low complexity" evidence="1">
    <location>
        <begin position="1"/>
        <end position="16"/>
    </location>
</feature>
<reference evidence="2" key="1">
    <citation type="submission" date="2018-03" db="EMBL/GenBank/DDBJ databases">
        <authorList>
            <person name="Guldener U."/>
        </authorList>
    </citation>
    <scope>NUCLEOTIDE SEQUENCE</scope>
</reference>
<dbReference type="AlphaFoldDB" id="A0AAE8SQN0"/>
<accession>A0AAE8SQN0</accession>
<proteinExistence type="predicted"/>
<dbReference type="EMBL" id="ONZQ02000001">
    <property type="protein sequence ID" value="SPN96813.1"/>
    <property type="molecule type" value="Genomic_DNA"/>
</dbReference>
<keyword evidence="3" id="KW-1185">Reference proteome</keyword>
<gene>
    <name evidence="2" type="ORF">DNG_00333</name>
</gene>